<proteinExistence type="predicted"/>
<dbReference type="EMBL" id="CAJVCH010035158">
    <property type="protein sequence ID" value="CAG7715989.1"/>
    <property type="molecule type" value="Genomic_DNA"/>
</dbReference>
<reference evidence="1" key="1">
    <citation type="submission" date="2021-06" db="EMBL/GenBank/DDBJ databases">
        <authorList>
            <person name="Hodson N. C."/>
            <person name="Mongue J. A."/>
            <person name="Jaron S. K."/>
        </authorList>
    </citation>
    <scope>NUCLEOTIDE SEQUENCE</scope>
</reference>
<gene>
    <name evidence="1" type="ORF">AFUS01_LOCUS5522</name>
</gene>
<evidence type="ECO:0000313" key="2">
    <source>
        <dbReference type="Proteomes" id="UP000708208"/>
    </source>
</evidence>
<protein>
    <submittedName>
        <fullName evidence="1">Uncharacterized protein</fullName>
    </submittedName>
</protein>
<comment type="caution">
    <text evidence="1">The sequence shown here is derived from an EMBL/GenBank/DDBJ whole genome shotgun (WGS) entry which is preliminary data.</text>
</comment>
<sequence length="19" mass="2309">KLISQWQRDTPSIGQQFEF</sequence>
<dbReference type="Proteomes" id="UP000708208">
    <property type="component" value="Unassembled WGS sequence"/>
</dbReference>
<accession>A0A8J2JXM7</accession>
<organism evidence="1 2">
    <name type="scientific">Allacma fusca</name>
    <dbReference type="NCBI Taxonomy" id="39272"/>
    <lineage>
        <taxon>Eukaryota</taxon>
        <taxon>Metazoa</taxon>
        <taxon>Ecdysozoa</taxon>
        <taxon>Arthropoda</taxon>
        <taxon>Hexapoda</taxon>
        <taxon>Collembola</taxon>
        <taxon>Symphypleona</taxon>
        <taxon>Sminthuridae</taxon>
        <taxon>Allacma</taxon>
    </lineage>
</organism>
<keyword evidence="2" id="KW-1185">Reference proteome</keyword>
<dbReference type="AlphaFoldDB" id="A0A8J2JXM7"/>
<name>A0A8J2JXM7_9HEXA</name>
<evidence type="ECO:0000313" key="1">
    <source>
        <dbReference type="EMBL" id="CAG7715989.1"/>
    </source>
</evidence>
<feature type="non-terminal residue" evidence="1">
    <location>
        <position position="1"/>
    </location>
</feature>